<feature type="region of interest" description="Disordered" evidence="1">
    <location>
        <begin position="291"/>
        <end position="315"/>
    </location>
</feature>
<dbReference type="KEGG" id="dcr:108210259"/>
<keyword evidence="3" id="KW-1185">Reference proteome</keyword>
<feature type="compositionally biased region" description="Basic and acidic residues" evidence="1">
    <location>
        <begin position="106"/>
        <end position="122"/>
    </location>
</feature>
<protein>
    <submittedName>
        <fullName evidence="2">Uncharacterized protein</fullName>
    </submittedName>
</protein>
<gene>
    <name evidence="2" type="ORF">DCAR_0208947</name>
</gene>
<proteinExistence type="predicted"/>
<reference evidence="2" key="1">
    <citation type="journal article" date="2016" name="Nat. Genet.">
        <title>A high-quality carrot genome assembly provides new insights into carotenoid accumulation and asterid genome evolution.</title>
        <authorList>
            <person name="Iorizzo M."/>
            <person name="Ellison S."/>
            <person name="Senalik D."/>
            <person name="Zeng P."/>
            <person name="Satapoomin P."/>
            <person name="Huang J."/>
            <person name="Bowman M."/>
            <person name="Iovene M."/>
            <person name="Sanseverino W."/>
            <person name="Cavagnaro P."/>
            <person name="Yildiz M."/>
            <person name="Macko-Podgorni A."/>
            <person name="Moranska E."/>
            <person name="Grzebelus E."/>
            <person name="Grzebelus D."/>
            <person name="Ashrafi H."/>
            <person name="Zheng Z."/>
            <person name="Cheng S."/>
            <person name="Spooner D."/>
            <person name="Van Deynze A."/>
            <person name="Simon P."/>
        </authorList>
    </citation>
    <scope>NUCLEOTIDE SEQUENCE</scope>
    <source>
        <tissue evidence="2">Leaf</tissue>
    </source>
</reference>
<feature type="compositionally biased region" description="Polar residues" evidence="1">
    <location>
        <begin position="161"/>
        <end position="186"/>
    </location>
</feature>
<evidence type="ECO:0000313" key="2">
    <source>
        <dbReference type="EMBL" id="WOG89709.1"/>
    </source>
</evidence>
<reference evidence="2" key="2">
    <citation type="submission" date="2022-03" db="EMBL/GenBank/DDBJ databases">
        <title>Draft title - Genomic analysis of global carrot germplasm unveils the trajectory of domestication and the origin of high carotenoid orange carrot.</title>
        <authorList>
            <person name="Iorizzo M."/>
            <person name="Ellison S."/>
            <person name="Senalik D."/>
            <person name="Macko-Podgorni A."/>
            <person name="Grzebelus D."/>
            <person name="Bostan H."/>
            <person name="Rolling W."/>
            <person name="Curaba J."/>
            <person name="Simon P."/>
        </authorList>
    </citation>
    <scope>NUCLEOTIDE SEQUENCE</scope>
    <source>
        <tissue evidence="2">Leaf</tissue>
    </source>
</reference>
<dbReference type="AlphaFoldDB" id="A0AAF0WIE2"/>
<feature type="region of interest" description="Disordered" evidence="1">
    <location>
        <begin position="106"/>
        <end position="197"/>
    </location>
</feature>
<dbReference type="PANTHER" id="PTHR37187">
    <property type="entry name" value="EXPRESSED PROTEIN"/>
    <property type="match status" value="1"/>
</dbReference>
<feature type="compositionally biased region" description="Basic and acidic residues" evidence="1">
    <location>
        <begin position="29"/>
        <end position="67"/>
    </location>
</feature>
<sequence>MPSGAKKRKAAKKKKVVQQSSSLSQGSDDAQHYDDKKSDGGSSSQDHHSSEHSFAEGDGKEVEKKESSSSGQSVVLEKSYPGGVNSGENVKMGDNIVQIEWELKSEEDYGSKEGSIESKEVHTGGSSSSSSSSSSGNSSRSSSDDESNVEKKTEVVETGQMVDSLSTVASQADTNISAGKTSSSVAETVPVVTPGTTSLTEEVVQVNGSASSGYPMTSDMVYKVEIQQNSDKGLPSSGDDTGISSVLMDSESWDKEDNTVSTPEENPSAYLGVKDSATEDKDEKLVLSFNAPNVHTSNGGDHIKESESPECSDSQPLVASAPQVVQKTSFKSCCGIFDLFTSSDR</sequence>
<evidence type="ECO:0000256" key="1">
    <source>
        <dbReference type="SAM" id="MobiDB-lite"/>
    </source>
</evidence>
<feature type="region of interest" description="Disordered" evidence="1">
    <location>
        <begin position="227"/>
        <end position="277"/>
    </location>
</feature>
<dbReference type="Proteomes" id="UP000077755">
    <property type="component" value="Chromosome 2"/>
</dbReference>
<feature type="region of interest" description="Disordered" evidence="1">
    <location>
        <begin position="1"/>
        <end position="92"/>
    </location>
</feature>
<feature type="compositionally biased region" description="Low complexity" evidence="1">
    <location>
        <begin position="124"/>
        <end position="141"/>
    </location>
</feature>
<feature type="compositionally biased region" description="Low complexity" evidence="1">
    <location>
        <begin position="17"/>
        <end position="28"/>
    </location>
</feature>
<dbReference type="EMBL" id="CP093344">
    <property type="protein sequence ID" value="WOG89709.1"/>
    <property type="molecule type" value="Genomic_DNA"/>
</dbReference>
<accession>A0AAF0WIE2</accession>
<dbReference type="PANTHER" id="PTHR37187:SF7">
    <property type="entry name" value="EXPRESSED PROTEIN"/>
    <property type="match status" value="1"/>
</dbReference>
<name>A0AAF0WIE2_DAUCS</name>
<organism evidence="2 3">
    <name type="scientific">Daucus carota subsp. sativus</name>
    <name type="common">Carrot</name>
    <dbReference type="NCBI Taxonomy" id="79200"/>
    <lineage>
        <taxon>Eukaryota</taxon>
        <taxon>Viridiplantae</taxon>
        <taxon>Streptophyta</taxon>
        <taxon>Embryophyta</taxon>
        <taxon>Tracheophyta</taxon>
        <taxon>Spermatophyta</taxon>
        <taxon>Magnoliopsida</taxon>
        <taxon>eudicotyledons</taxon>
        <taxon>Gunneridae</taxon>
        <taxon>Pentapetalae</taxon>
        <taxon>asterids</taxon>
        <taxon>campanulids</taxon>
        <taxon>Apiales</taxon>
        <taxon>Apiaceae</taxon>
        <taxon>Apioideae</taxon>
        <taxon>Scandiceae</taxon>
        <taxon>Daucinae</taxon>
        <taxon>Daucus</taxon>
        <taxon>Daucus sect. Daucus</taxon>
    </lineage>
</organism>
<evidence type="ECO:0000313" key="3">
    <source>
        <dbReference type="Proteomes" id="UP000077755"/>
    </source>
</evidence>
<feature type="compositionally biased region" description="Low complexity" evidence="1">
    <location>
        <begin position="68"/>
        <end position="79"/>
    </location>
</feature>
<feature type="compositionally biased region" description="Basic residues" evidence="1">
    <location>
        <begin position="1"/>
        <end position="16"/>
    </location>
</feature>